<evidence type="ECO:0000256" key="1">
    <source>
        <dbReference type="SAM" id="MobiDB-lite"/>
    </source>
</evidence>
<sequence length="539" mass="62074">MDPGGFMKAKFIPGQMTREQVAFTASIKASMLKSHADGFRGIPGGNVWPQQMWPQGGPKAPNYLMYQMPMMQQRPMMPPQPQMIPQQMVQHPQMQQQQHPGQMQQHPSQVPQMRMQPPPHMMPGPQEKMAQHQIYQMQQQQLPMHPHPMHAMPQPQYHQQMQMKRPIHPKFKLQQHMQFKMGPMHVKMPLQQPPMYQKQTQYRQMSPMLPTKAPMFLQHPKASPGPMMPMGKQEAFVPQPLGPLKERTPLGPNFTIQIKDALIPEESRAQETQEPPEPLEVQMERQMIKLMKSQAQKARDLFGFDFEYTDEKLVARVLIDEFIPLLQILWQTTRDIHRYSLDGTLLALSDGKCKGIQIERDYTSLQDYYKLKMHLSDIVPRRSLHIPAPAVEAPTPQDIQATTFTKAKEYAEVSYNQRHLLQKVTALDYRSALLEDRIRMVMPEQFRLKQIEMATTLHFDLGTPPQCVSPPVETNDAFAAESILYRCYTNLQNTGLVQVPNSPRQDSPSPSPKASKFKSPMQPMHMPHNMGGPLYKAPV</sequence>
<dbReference type="EMBL" id="JALLKP010000001">
    <property type="protein sequence ID" value="KAK2197083.1"/>
    <property type="molecule type" value="Genomic_DNA"/>
</dbReference>
<dbReference type="RefSeq" id="XP_067803925.1">
    <property type="nucleotide sequence ID" value="XM_067945134.1"/>
</dbReference>
<feature type="region of interest" description="Disordered" evidence="1">
    <location>
        <begin position="496"/>
        <end position="539"/>
    </location>
</feature>
<dbReference type="Proteomes" id="UP001214638">
    <property type="component" value="Unassembled WGS sequence"/>
</dbReference>
<organism evidence="2 3">
    <name type="scientific">Babesia duncani</name>
    <dbReference type="NCBI Taxonomy" id="323732"/>
    <lineage>
        <taxon>Eukaryota</taxon>
        <taxon>Sar</taxon>
        <taxon>Alveolata</taxon>
        <taxon>Apicomplexa</taxon>
        <taxon>Aconoidasida</taxon>
        <taxon>Piroplasmida</taxon>
        <taxon>Babesiidae</taxon>
        <taxon>Babesia</taxon>
    </lineage>
</organism>
<proteinExistence type="predicted"/>
<dbReference type="GeneID" id="94334378"/>
<reference evidence="2" key="1">
    <citation type="journal article" date="2023" name="Nat. Microbiol.">
        <title>Babesia duncani multi-omics identifies virulence factors and drug targets.</title>
        <authorList>
            <person name="Singh P."/>
            <person name="Lonardi S."/>
            <person name="Liang Q."/>
            <person name="Vydyam P."/>
            <person name="Khabirova E."/>
            <person name="Fang T."/>
            <person name="Gihaz S."/>
            <person name="Thekkiniath J."/>
            <person name="Munshi M."/>
            <person name="Abel S."/>
            <person name="Ciampossin L."/>
            <person name="Batugedara G."/>
            <person name="Gupta M."/>
            <person name="Lu X.M."/>
            <person name="Lenz T."/>
            <person name="Chakravarty S."/>
            <person name="Cornillot E."/>
            <person name="Hu Y."/>
            <person name="Ma W."/>
            <person name="Gonzalez L.M."/>
            <person name="Sanchez S."/>
            <person name="Estrada K."/>
            <person name="Sanchez-Flores A."/>
            <person name="Montero E."/>
            <person name="Harb O.S."/>
            <person name="Le Roch K.G."/>
            <person name="Mamoun C.B."/>
        </authorList>
    </citation>
    <scope>NUCLEOTIDE SEQUENCE</scope>
    <source>
        <strain evidence="2">WA1</strain>
    </source>
</reference>
<evidence type="ECO:0000313" key="3">
    <source>
        <dbReference type="Proteomes" id="UP001214638"/>
    </source>
</evidence>
<comment type="caution">
    <text evidence="2">The sequence shown here is derived from an EMBL/GenBank/DDBJ whole genome shotgun (WGS) entry which is preliminary data.</text>
</comment>
<name>A0AAD9PMF6_9APIC</name>
<gene>
    <name evidence="2" type="ORF">BdWA1_000080</name>
</gene>
<keyword evidence="3" id="KW-1185">Reference proteome</keyword>
<dbReference type="KEGG" id="bdw:94334378"/>
<feature type="compositionally biased region" description="Polar residues" evidence="1">
    <location>
        <begin position="496"/>
        <end position="506"/>
    </location>
</feature>
<evidence type="ECO:0000313" key="2">
    <source>
        <dbReference type="EMBL" id="KAK2197083.1"/>
    </source>
</evidence>
<accession>A0AAD9PMF6</accession>
<feature type="region of interest" description="Disordered" evidence="1">
    <location>
        <begin position="94"/>
        <end position="113"/>
    </location>
</feature>
<protein>
    <submittedName>
        <fullName evidence="2">Uncharacterized protein</fullName>
    </submittedName>
</protein>
<dbReference type="AlphaFoldDB" id="A0AAD9PMF6"/>